<dbReference type="EMBL" id="GEGO01003756">
    <property type="protein sequence ID" value="JAR91648.1"/>
    <property type="molecule type" value="Transcribed_RNA"/>
</dbReference>
<protein>
    <submittedName>
        <fullName evidence="5">Putative secreted protein</fullName>
    </submittedName>
</protein>
<feature type="signal peptide" evidence="3">
    <location>
        <begin position="1"/>
        <end position="24"/>
    </location>
</feature>
<accession>A0A147BLI6</accession>
<evidence type="ECO:0000256" key="2">
    <source>
        <dbReference type="SAM" id="MobiDB-lite"/>
    </source>
</evidence>
<feature type="chain" id="PRO_5007542580" evidence="3">
    <location>
        <begin position="25"/>
        <end position="182"/>
    </location>
</feature>
<evidence type="ECO:0000256" key="3">
    <source>
        <dbReference type="SAM" id="SignalP"/>
    </source>
</evidence>
<proteinExistence type="predicted"/>
<dbReference type="PROSITE" id="PS00018">
    <property type="entry name" value="EF_HAND_1"/>
    <property type="match status" value="2"/>
</dbReference>
<evidence type="ECO:0000313" key="5">
    <source>
        <dbReference type="EMBL" id="JAR91648.1"/>
    </source>
</evidence>
<dbReference type="SUPFAM" id="SSF47473">
    <property type="entry name" value="EF-hand"/>
    <property type="match status" value="1"/>
</dbReference>
<keyword evidence="1" id="KW-0106">Calcium</keyword>
<evidence type="ECO:0000259" key="4">
    <source>
        <dbReference type="PROSITE" id="PS50222"/>
    </source>
</evidence>
<keyword evidence="3" id="KW-0732">Signal</keyword>
<organism evidence="5">
    <name type="scientific">Ixodes ricinus</name>
    <name type="common">Common tick</name>
    <name type="synonym">Acarus ricinus</name>
    <dbReference type="NCBI Taxonomy" id="34613"/>
    <lineage>
        <taxon>Eukaryota</taxon>
        <taxon>Metazoa</taxon>
        <taxon>Ecdysozoa</taxon>
        <taxon>Arthropoda</taxon>
        <taxon>Chelicerata</taxon>
        <taxon>Arachnida</taxon>
        <taxon>Acari</taxon>
        <taxon>Parasitiformes</taxon>
        <taxon>Ixodida</taxon>
        <taxon>Ixodoidea</taxon>
        <taxon>Ixodidae</taxon>
        <taxon>Ixodinae</taxon>
        <taxon>Ixodes</taxon>
    </lineage>
</organism>
<dbReference type="InterPro" id="IPR002048">
    <property type="entry name" value="EF_hand_dom"/>
</dbReference>
<sequence length="182" mass="20195">MLSSLRAPTFLLLLCLGALPRASGFSFFGGGGKEDESGSEEDNAIVEHKPSEDGSDVPPWYGDFGFSHDYGMGDEFQNLRGFGKSPDPEFDFKEPTKSPEELHEEFFRAYDLDENDVLDEDELRRALLQFRLPISDDKGNDLVVAAVTKDDMDNDGALSLHEYLLARKTLGSGINRLGNLEL</sequence>
<reference evidence="5" key="1">
    <citation type="journal article" date="2018" name="PLoS Negl. Trop. Dis.">
        <title>Sialome diversity of ticks revealed by RNAseq of single tick salivary glands.</title>
        <authorList>
            <person name="Perner J."/>
            <person name="Kropackova S."/>
            <person name="Kopacek P."/>
            <person name="Ribeiro J.M."/>
        </authorList>
    </citation>
    <scope>NUCLEOTIDE SEQUENCE</scope>
    <source>
        <strain evidence="5">Siblings of single egg batch collected in Ceske Budejovice</strain>
        <tissue evidence="5">Salivary glands</tissue>
    </source>
</reference>
<dbReference type="InterPro" id="IPR018247">
    <property type="entry name" value="EF_Hand_1_Ca_BS"/>
</dbReference>
<dbReference type="GO" id="GO:0005509">
    <property type="term" value="F:calcium ion binding"/>
    <property type="evidence" value="ECO:0007669"/>
    <property type="project" value="InterPro"/>
</dbReference>
<evidence type="ECO:0000256" key="1">
    <source>
        <dbReference type="ARBA" id="ARBA00022837"/>
    </source>
</evidence>
<dbReference type="Gene3D" id="1.10.238.10">
    <property type="entry name" value="EF-hand"/>
    <property type="match status" value="1"/>
</dbReference>
<dbReference type="AlphaFoldDB" id="A0A147BLI6"/>
<dbReference type="PROSITE" id="PS50222">
    <property type="entry name" value="EF_HAND_2"/>
    <property type="match status" value="1"/>
</dbReference>
<name>A0A147BLI6_IXORI</name>
<feature type="region of interest" description="Disordered" evidence="2">
    <location>
        <begin position="31"/>
        <end position="58"/>
    </location>
</feature>
<feature type="domain" description="EF-hand" evidence="4">
    <location>
        <begin position="98"/>
        <end position="133"/>
    </location>
</feature>
<dbReference type="InterPro" id="IPR011992">
    <property type="entry name" value="EF-hand-dom_pair"/>
</dbReference>